<keyword evidence="1" id="KW-0175">Coiled coil</keyword>
<dbReference type="Proteomes" id="UP001230220">
    <property type="component" value="Unassembled WGS sequence"/>
</dbReference>
<evidence type="ECO:0000256" key="1">
    <source>
        <dbReference type="SAM" id="Coils"/>
    </source>
</evidence>
<protein>
    <recommendedName>
        <fullName evidence="6">Type VII secretion protein EssA</fullName>
    </recommendedName>
</protein>
<dbReference type="RefSeq" id="WP_307407100.1">
    <property type="nucleotide sequence ID" value="NZ_JAUSUR010000002.1"/>
</dbReference>
<accession>A0ABU0E1V9</accession>
<evidence type="ECO:0000313" key="4">
    <source>
        <dbReference type="EMBL" id="MDQ0360873.1"/>
    </source>
</evidence>
<keyword evidence="2" id="KW-0812">Transmembrane</keyword>
<keyword evidence="2" id="KW-0472">Membrane</keyword>
<name>A0ABU0E1V9_9FIRM</name>
<keyword evidence="3" id="KW-0732">Signal</keyword>
<evidence type="ECO:0000256" key="2">
    <source>
        <dbReference type="SAM" id="Phobius"/>
    </source>
</evidence>
<evidence type="ECO:0000256" key="3">
    <source>
        <dbReference type="SAM" id="SignalP"/>
    </source>
</evidence>
<feature type="chain" id="PRO_5045999156" description="Type VII secretion protein EssA" evidence="3">
    <location>
        <begin position="21"/>
        <end position="150"/>
    </location>
</feature>
<comment type="caution">
    <text evidence="4">The sequence shown here is derived from an EMBL/GenBank/DDBJ whole genome shotgun (WGS) entry which is preliminary data.</text>
</comment>
<keyword evidence="5" id="KW-1185">Reference proteome</keyword>
<evidence type="ECO:0008006" key="6">
    <source>
        <dbReference type="Google" id="ProtNLM"/>
    </source>
</evidence>
<keyword evidence="2" id="KW-1133">Transmembrane helix</keyword>
<sequence length="150" mass="17352">MKKLTILTIALLFFISPIKAEKDEDGWELNPDASNSESYNNVSGSYKGFNFFSEDTIKKSEHHAEAEKEKIKDIQNKVMLEEAMEAEGYEELEDLIWNEPIAVDNIAIVKEESYVLYYVIFGGIVVLFATLFSREHYKKKRKRSLENDNS</sequence>
<feature type="signal peptide" evidence="3">
    <location>
        <begin position="1"/>
        <end position="20"/>
    </location>
</feature>
<proteinExistence type="predicted"/>
<evidence type="ECO:0000313" key="5">
    <source>
        <dbReference type="Proteomes" id="UP001230220"/>
    </source>
</evidence>
<dbReference type="EMBL" id="JAUSUR010000002">
    <property type="protein sequence ID" value="MDQ0360873.1"/>
    <property type="molecule type" value="Genomic_DNA"/>
</dbReference>
<feature type="coiled-coil region" evidence="1">
    <location>
        <begin position="57"/>
        <end position="84"/>
    </location>
</feature>
<gene>
    <name evidence="4" type="ORF">J2S15_001618</name>
</gene>
<organism evidence="4 5">
    <name type="scientific">Breznakia pachnodae</name>
    <dbReference type="NCBI Taxonomy" id="265178"/>
    <lineage>
        <taxon>Bacteria</taxon>
        <taxon>Bacillati</taxon>
        <taxon>Bacillota</taxon>
        <taxon>Erysipelotrichia</taxon>
        <taxon>Erysipelotrichales</taxon>
        <taxon>Erysipelotrichaceae</taxon>
        <taxon>Breznakia</taxon>
    </lineage>
</organism>
<reference evidence="4 5" key="1">
    <citation type="submission" date="2023-07" db="EMBL/GenBank/DDBJ databases">
        <title>Genomic Encyclopedia of Type Strains, Phase IV (KMG-IV): sequencing the most valuable type-strain genomes for metagenomic binning, comparative biology and taxonomic classification.</title>
        <authorList>
            <person name="Goeker M."/>
        </authorList>
    </citation>
    <scope>NUCLEOTIDE SEQUENCE [LARGE SCALE GENOMIC DNA]</scope>
    <source>
        <strain evidence="4 5">DSM 16784</strain>
    </source>
</reference>
<feature type="transmembrane region" description="Helical" evidence="2">
    <location>
        <begin position="115"/>
        <end position="133"/>
    </location>
</feature>